<dbReference type="NCBIfam" id="TIGR00616">
    <property type="entry name" value="rect"/>
    <property type="match status" value="1"/>
</dbReference>
<dbReference type="EMBL" id="CACRTI010000002">
    <property type="protein sequence ID" value="VYS85125.1"/>
    <property type="molecule type" value="Genomic_DNA"/>
</dbReference>
<keyword evidence="1" id="KW-0175">Coiled coil</keyword>
<dbReference type="AlphaFoldDB" id="A0A6N2RZI1"/>
<dbReference type="GO" id="GO:0003677">
    <property type="term" value="F:DNA binding"/>
    <property type="evidence" value="ECO:0007669"/>
    <property type="project" value="InterPro"/>
</dbReference>
<evidence type="ECO:0000313" key="2">
    <source>
        <dbReference type="EMBL" id="VYS85125.1"/>
    </source>
</evidence>
<dbReference type="GO" id="GO:0006259">
    <property type="term" value="P:DNA metabolic process"/>
    <property type="evidence" value="ECO:0007669"/>
    <property type="project" value="InterPro"/>
</dbReference>
<dbReference type="InterPro" id="IPR004590">
    <property type="entry name" value="ssDNA_annealing_RecT"/>
</dbReference>
<accession>A0A6N2RZI1</accession>
<name>A0A6N2RZI1_CITAM</name>
<sequence>MSFDLIQFVKEQEPLFVGALTDQSLTWAKECQFAIQLFQRNQKLAETAIANPTSAQNAIINVAAVGISLNPASKLAYLVPRDGMVCLDISYMGLLHIAQSAGVIKWGQCKLVHASDDYETLGLDKAPAHKYNPFATPDARGAVIGGYCTVKTADGDYLTEEMSLAEIEEIRKVSKAGTSPKGPWVNFWSEMARKTIVKRAYKYWPRADRLDNAVDVLNESEGIYTEPVMPYTPESEIIQSEENAKQELINTIQSLCEDMKQAKNMHALKTHFQAAYKMTVGMQLQQEVQAVYAKCKAKFEEVTQ</sequence>
<dbReference type="Pfam" id="PF03837">
    <property type="entry name" value="RecT"/>
    <property type="match status" value="1"/>
</dbReference>
<protein>
    <submittedName>
        <fullName evidence="2">Recombination and repair protein RecT</fullName>
    </submittedName>
</protein>
<reference evidence="2" key="1">
    <citation type="submission" date="2019-11" db="EMBL/GenBank/DDBJ databases">
        <authorList>
            <person name="Feng L."/>
        </authorList>
    </citation>
    <scope>NUCLEOTIDE SEQUENCE</scope>
    <source>
        <strain evidence="2">CAmalonaticusLFYP1</strain>
    </source>
</reference>
<organism evidence="2">
    <name type="scientific">Citrobacter amalonaticus</name>
    <dbReference type="NCBI Taxonomy" id="35703"/>
    <lineage>
        <taxon>Bacteria</taxon>
        <taxon>Pseudomonadati</taxon>
        <taxon>Pseudomonadota</taxon>
        <taxon>Gammaproteobacteria</taxon>
        <taxon>Enterobacterales</taxon>
        <taxon>Enterobacteriaceae</taxon>
        <taxon>Citrobacter</taxon>
    </lineage>
</organism>
<dbReference type="RefSeq" id="WP_032665536.1">
    <property type="nucleotide sequence ID" value="NZ_CACRTI010000002.1"/>
</dbReference>
<evidence type="ECO:0000256" key="1">
    <source>
        <dbReference type="SAM" id="Coils"/>
    </source>
</evidence>
<dbReference type="InterPro" id="IPR018330">
    <property type="entry name" value="RecT_fam"/>
</dbReference>
<feature type="coiled-coil region" evidence="1">
    <location>
        <begin position="238"/>
        <end position="265"/>
    </location>
</feature>
<proteinExistence type="predicted"/>
<gene>
    <name evidence="2" type="ORF">CALFYP1_01820</name>
</gene>